<dbReference type="PANTHER" id="PTHR19346">
    <property type="entry name" value="SUGAR PHOSPHATE TRANSPORTER DOMAIN-CONTAINING PROTEIN"/>
    <property type="match status" value="1"/>
</dbReference>
<feature type="transmembrane region" description="Helical" evidence="3">
    <location>
        <begin position="517"/>
        <end position="541"/>
    </location>
</feature>
<dbReference type="PANTHER" id="PTHR19346:SF4">
    <property type="entry name" value="SUGAR PHOSPHATE TRANSPORTER DOMAIN-CONTAINING PROTEIN"/>
    <property type="match status" value="1"/>
</dbReference>
<feature type="transmembrane region" description="Helical" evidence="3">
    <location>
        <begin position="818"/>
        <end position="837"/>
    </location>
</feature>
<reference evidence="5" key="1">
    <citation type="submission" date="2021-06" db="EMBL/GenBank/DDBJ databases">
        <title>Comparative genomics, transcriptomics and evolutionary studies reveal genomic signatures of adaptation to plant cell wall in hemibiotrophic fungi.</title>
        <authorList>
            <consortium name="DOE Joint Genome Institute"/>
            <person name="Baroncelli R."/>
            <person name="Diaz J.F."/>
            <person name="Benocci T."/>
            <person name="Peng M."/>
            <person name="Battaglia E."/>
            <person name="Haridas S."/>
            <person name="Andreopoulos W."/>
            <person name="Labutti K."/>
            <person name="Pangilinan J."/>
            <person name="Floch G.L."/>
            <person name="Makela M.R."/>
            <person name="Henrissat B."/>
            <person name="Grigoriev I.V."/>
            <person name="Crouch J.A."/>
            <person name="De Vries R.P."/>
            <person name="Sukno S.A."/>
            <person name="Thon M.R."/>
        </authorList>
    </citation>
    <scope>NUCLEOTIDE SEQUENCE</scope>
    <source>
        <strain evidence="5">MAFF235873</strain>
    </source>
</reference>
<evidence type="ECO:0000256" key="1">
    <source>
        <dbReference type="ARBA" id="ARBA00023002"/>
    </source>
</evidence>
<dbReference type="SUPFAM" id="SSF51430">
    <property type="entry name" value="NAD(P)-linked oxidoreductase"/>
    <property type="match status" value="1"/>
</dbReference>
<feature type="domain" description="NADP-dependent oxidoreductase" evidence="4">
    <location>
        <begin position="12"/>
        <end position="319"/>
    </location>
</feature>
<keyword evidence="1" id="KW-0560">Oxidoreductase</keyword>
<dbReference type="Proteomes" id="UP001232148">
    <property type="component" value="Unassembled WGS sequence"/>
</dbReference>
<feature type="transmembrane region" description="Helical" evidence="3">
    <location>
        <begin position="618"/>
        <end position="641"/>
    </location>
</feature>
<keyword evidence="3" id="KW-0472">Membrane</keyword>
<accession>A0AAD9H4A1</accession>
<dbReference type="AlphaFoldDB" id="A0AAD9H4A1"/>
<feature type="compositionally biased region" description="Polar residues" evidence="2">
    <location>
        <begin position="491"/>
        <end position="507"/>
    </location>
</feature>
<dbReference type="InterPro" id="IPR026505">
    <property type="entry name" value="Solute_c_fam_35_mem_F3/F4"/>
</dbReference>
<keyword evidence="3" id="KW-0812">Transmembrane</keyword>
<dbReference type="SUPFAM" id="SSF103481">
    <property type="entry name" value="Multidrug resistance efflux transporter EmrE"/>
    <property type="match status" value="2"/>
</dbReference>
<feature type="transmembrane region" description="Helical" evidence="3">
    <location>
        <begin position="714"/>
        <end position="730"/>
    </location>
</feature>
<feature type="transmembrane region" description="Helical" evidence="3">
    <location>
        <begin position="751"/>
        <end position="772"/>
    </location>
</feature>
<comment type="caution">
    <text evidence="5">The sequence shown here is derived from an EMBL/GenBank/DDBJ whole genome shotgun (WGS) entry which is preliminary data.</text>
</comment>
<keyword evidence="6" id="KW-1185">Reference proteome</keyword>
<dbReference type="Gene3D" id="3.20.20.100">
    <property type="entry name" value="NADP-dependent oxidoreductase domain"/>
    <property type="match status" value="1"/>
</dbReference>
<proteinExistence type="predicted"/>
<dbReference type="GO" id="GO:0016491">
    <property type="term" value="F:oxidoreductase activity"/>
    <property type="evidence" value="ECO:0007669"/>
    <property type="project" value="UniProtKB-KW"/>
</dbReference>
<dbReference type="InterPro" id="IPR037185">
    <property type="entry name" value="EmrE-like"/>
</dbReference>
<gene>
    <name evidence="5" type="ORF">LX32DRAFT_699341</name>
</gene>
<keyword evidence="3" id="KW-1133">Transmembrane helix</keyword>
<dbReference type="EMBL" id="MU843097">
    <property type="protein sequence ID" value="KAK2021542.1"/>
    <property type="molecule type" value="Genomic_DNA"/>
</dbReference>
<evidence type="ECO:0000313" key="6">
    <source>
        <dbReference type="Proteomes" id="UP001232148"/>
    </source>
</evidence>
<feature type="transmembrane region" description="Helical" evidence="3">
    <location>
        <begin position="677"/>
        <end position="694"/>
    </location>
</feature>
<sequence>MPLVASNPKDRVILGLMTFGPKESDGARITDLDTFNKALDVFQSRGYNEVDTARVYVGRQQEAFTREAKWKERGLTLATKVQYPGKAGDHAADKVFESVETSLKELGTDCVDILYLHAADRATPFAETLEALDKLHKQGKFVKLGLSNFTAFEVAEVVLTCKYNGWVRPTVYQGMYNAITRSIESELMPALRRYGLDLVVYNPIAGGLFSGKIKSKDLVPSEGRFSDHNGTGENYRKRYFRESTFKALQTIEAAVEKNGLSMIETALRWTVHHSGLKIKDGNDGVIIGISSVQQLEDNLDQLEKGPLPDEVVQALDQAWAISKADTANYWHLDLEYKYDTQDALFGTGAKRAVLLNSGPDGTLNLPHLRRLEQFQNPPLSATTCDSNISDYIGSGASSPAQAPGLDVRLAEFDALRSGDDHYFEHDKDAHYDYDDDDDADEMDNRPPLLRNAHSRSGQPLLNPKVHDGDDDHRGRSYSTRSRGASPLLTPNRPTFSRGSTMRNHSPSTIKANARRKYIYAAFFLVLSLISFVIQTELSAYIQQELHWDKAYCMLYLTHGSWAILWPVQLLILRINNHKTPWPSFWRRHRDLVHTTALMVQRQDLDLSRHPAHPRTSPWFYLVRTTAFITCALTVAGLSWYVAVNMTTPSDLTAIYNCSAFFAYVFSVPLLKEPLRMDKAFAVIVAIAGVLIVAYGDSTPTDDDAAHQQAAGERLTGNLIIGVGSVLYGLYEVLYKRYACPPDGCSPGRGMVFANTFGSCIGVFTLTVLWIPLPILHWTGIELFALPTGYTALMLFFSVIMNATFAGSFLVLISLTSPVLSSVASLLTIFIVAITDWFRTGEPLSAAALIGGLMIMVAFGMLSWSTWREMTEVEAAKAVDLTDSGEDSDSDERVR</sequence>
<evidence type="ECO:0000313" key="5">
    <source>
        <dbReference type="EMBL" id="KAK2021542.1"/>
    </source>
</evidence>
<feature type="transmembrane region" description="Helical" evidence="3">
    <location>
        <begin position="553"/>
        <end position="572"/>
    </location>
</feature>
<feature type="transmembrane region" description="Helical" evidence="3">
    <location>
        <begin position="792"/>
        <end position="811"/>
    </location>
</feature>
<dbReference type="InterPro" id="IPR023210">
    <property type="entry name" value="NADP_OxRdtase_dom"/>
</dbReference>
<name>A0AAD9H4A1_9PEZI</name>
<evidence type="ECO:0000256" key="3">
    <source>
        <dbReference type="SAM" id="Phobius"/>
    </source>
</evidence>
<feature type="transmembrane region" description="Helical" evidence="3">
    <location>
        <begin position="653"/>
        <end position="670"/>
    </location>
</feature>
<evidence type="ECO:0000256" key="2">
    <source>
        <dbReference type="SAM" id="MobiDB-lite"/>
    </source>
</evidence>
<protein>
    <submittedName>
        <fullName evidence="5">Aldo/keto reductase</fullName>
    </submittedName>
</protein>
<feature type="compositionally biased region" description="Basic and acidic residues" evidence="2">
    <location>
        <begin position="464"/>
        <end position="474"/>
    </location>
</feature>
<feature type="region of interest" description="Disordered" evidence="2">
    <location>
        <begin position="425"/>
        <end position="507"/>
    </location>
</feature>
<dbReference type="Pfam" id="PF00248">
    <property type="entry name" value="Aldo_ket_red"/>
    <property type="match status" value="1"/>
</dbReference>
<evidence type="ECO:0000259" key="4">
    <source>
        <dbReference type="Pfam" id="PF00248"/>
    </source>
</evidence>
<dbReference type="InterPro" id="IPR036812">
    <property type="entry name" value="NAD(P)_OxRdtase_dom_sf"/>
</dbReference>
<organism evidence="5 6">
    <name type="scientific">Colletotrichum zoysiae</name>
    <dbReference type="NCBI Taxonomy" id="1216348"/>
    <lineage>
        <taxon>Eukaryota</taxon>
        <taxon>Fungi</taxon>
        <taxon>Dikarya</taxon>
        <taxon>Ascomycota</taxon>
        <taxon>Pezizomycotina</taxon>
        <taxon>Sordariomycetes</taxon>
        <taxon>Hypocreomycetidae</taxon>
        <taxon>Glomerellales</taxon>
        <taxon>Glomerellaceae</taxon>
        <taxon>Colletotrichum</taxon>
        <taxon>Colletotrichum graminicola species complex</taxon>
    </lineage>
</organism>
<dbReference type="CDD" id="cd19075">
    <property type="entry name" value="AKR_AKR7A1-5"/>
    <property type="match status" value="1"/>
</dbReference>
<feature type="transmembrane region" description="Helical" evidence="3">
    <location>
        <begin position="843"/>
        <end position="863"/>
    </location>
</feature>